<dbReference type="Gene3D" id="2.40.50.90">
    <property type="match status" value="1"/>
</dbReference>
<keyword evidence="6" id="KW-1185">Reference proteome</keyword>
<keyword evidence="1" id="KW-0540">Nuclease</keyword>
<organism evidence="5 6">
    <name type="scientific">Thermoactinomyces daqus</name>
    <dbReference type="NCBI Taxonomy" id="1329516"/>
    <lineage>
        <taxon>Bacteria</taxon>
        <taxon>Bacillati</taxon>
        <taxon>Bacillota</taxon>
        <taxon>Bacilli</taxon>
        <taxon>Bacillales</taxon>
        <taxon>Thermoactinomycetaceae</taxon>
        <taxon>Thermoactinomyces</taxon>
    </lineage>
</organism>
<dbReference type="Proteomes" id="UP000530514">
    <property type="component" value="Unassembled WGS sequence"/>
</dbReference>
<dbReference type="SMART" id="SM00318">
    <property type="entry name" value="SNc"/>
    <property type="match status" value="1"/>
</dbReference>
<evidence type="ECO:0000259" key="4">
    <source>
        <dbReference type="PROSITE" id="PS50830"/>
    </source>
</evidence>
<accession>A0A7W1XDK0</accession>
<dbReference type="PANTHER" id="PTHR12302:SF3">
    <property type="entry name" value="SERINE_THREONINE-PROTEIN KINASE 31"/>
    <property type="match status" value="1"/>
</dbReference>
<sequence>MKIGIIQTIIKWVYQLFTGRKKTSRKTRKPKKGRLVVKQAEAIDGDTIRGIVRGEKVKIRLILVDCPETRHAQKGKQPYGEEAKQFTKRRISQAKLVEVELHGTGAKDKYGRLIGHVFVNGQNLNRLLLKNGYARVAYAYGKYAYEDIYRKAEADAREKRLRIWSMKGYVQEDGFHPEVMPKKDIVADT</sequence>
<gene>
    <name evidence="5" type="ORF">H1164_18135</name>
</gene>
<dbReference type="PROSITE" id="PS50830">
    <property type="entry name" value="TNASE_3"/>
    <property type="match status" value="1"/>
</dbReference>
<evidence type="ECO:0000256" key="1">
    <source>
        <dbReference type="ARBA" id="ARBA00022722"/>
    </source>
</evidence>
<dbReference type="InterPro" id="IPR016071">
    <property type="entry name" value="Staphylococal_nuclease_OB-fold"/>
</dbReference>
<feature type="domain" description="TNase-like" evidence="4">
    <location>
        <begin position="33"/>
        <end position="166"/>
    </location>
</feature>
<dbReference type="AlphaFoldDB" id="A0A7W1XDK0"/>
<evidence type="ECO:0000256" key="3">
    <source>
        <dbReference type="ARBA" id="ARBA00022801"/>
    </source>
</evidence>
<evidence type="ECO:0000313" key="6">
    <source>
        <dbReference type="Proteomes" id="UP000530514"/>
    </source>
</evidence>
<protein>
    <submittedName>
        <fullName evidence="5">Thermonuclease family protein</fullName>
    </submittedName>
</protein>
<dbReference type="EMBL" id="JACEIP010000078">
    <property type="protein sequence ID" value="MBA4544729.1"/>
    <property type="molecule type" value="Genomic_DNA"/>
</dbReference>
<dbReference type="CDD" id="cd00175">
    <property type="entry name" value="SNc"/>
    <property type="match status" value="1"/>
</dbReference>
<dbReference type="Pfam" id="PF00565">
    <property type="entry name" value="SNase"/>
    <property type="match status" value="1"/>
</dbReference>
<comment type="caution">
    <text evidence="5">The sequence shown here is derived from an EMBL/GenBank/DDBJ whole genome shotgun (WGS) entry which is preliminary data.</text>
</comment>
<evidence type="ECO:0000313" key="5">
    <source>
        <dbReference type="EMBL" id="MBA4544729.1"/>
    </source>
</evidence>
<dbReference type="GO" id="GO:0004519">
    <property type="term" value="F:endonuclease activity"/>
    <property type="evidence" value="ECO:0007669"/>
    <property type="project" value="UniProtKB-KW"/>
</dbReference>
<keyword evidence="2" id="KW-0255">Endonuclease</keyword>
<proteinExistence type="predicted"/>
<dbReference type="SUPFAM" id="SSF50199">
    <property type="entry name" value="Staphylococcal nuclease"/>
    <property type="match status" value="1"/>
</dbReference>
<dbReference type="GO" id="GO:0016787">
    <property type="term" value="F:hydrolase activity"/>
    <property type="evidence" value="ECO:0007669"/>
    <property type="project" value="UniProtKB-KW"/>
</dbReference>
<evidence type="ECO:0000256" key="2">
    <source>
        <dbReference type="ARBA" id="ARBA00022759"/>
    </source>
</evidence>
<dbReference type="InterPro" id="IPR035437">
    <property type="entry name" value="SNase_OB-fold_sf"/>
</dbReference>
<dbReference type="OrthoDB" id="4376109at2"/>
<name>A0A7W1XDK0_9BACL</name>
<dbReference type="RefSeq" id="WP_052154480.1">
    <property type="nucleotide sequence ID" value="NZ_JACEIP010000078.1"/>
</dbReference>
<reference evidence="5 6" key="1">
    <citation type="submission" date="2020-07" db="EMBL/GenBank/DDBJ databases">
        <authorList>
            <person name="Feng H."/>
        </authorList>
    </citation>
    <scope>NUCLEOTIDE SEQUENCE [LARGE SCALE GENOMIC DNA]</scope>
    <source>
        <strain evidence="6">s-11</strain>
    </source>
</reference>
<keyword evidence="3" id="KW-0378">Hydrolase</keyword>
<dbReference type="PANTHER" id="PTHR12302">
    <property type="entry name" value="EBNA2 BINDING PROTEIN P100"/>
    <property type="match status" value="1"/>
</dbReference>